<gene>
    <name evidence="2" type="ORF">DHW03_08980</name>
</gene>
<dbReference type="Proteomes" id="UP000245379">
    <property type="component" value="Unassembled WGS sequence"/>
</dbReference>
<accession>A0A317EM72</accession>
<dbReference type="AlphaFoldDB" id="A0A317EM72"/>
<dbReference type="RefSeq" id="WP_109925408.1">
    <property type="nucleotide sequence ID" value="NZ_QGNZ01000002.1"/>
</dbReference>
<evidence type="ECO:0000313" key="3">
    <source>
        <dbReference type="Proteomes" id="UP000245379"/>
    </source>
</evidence>
<name>A0A317EM72_9SPHI</name>
<proteinExistence type="predicted"/>
<evidence type="ECO:0000259" key="1">
    <source>
        <dbReference type="Pfam" id="PF13391"/>
    </source>
</evidence>
<keyword evidence="2" id="KW-0255">Endonuclease</keyword>
<dbReference type="GO" id="GO:0004519">
    <property type="term" value="F:endonuclease activity"/>
    <property type="evidence" value="ECO:0007669"/>
    <property type="project" value="UniProtKB-KW"/>
</dbReference>
<organism evidence="2 3">
    <name type="scientific">Pedobacter yonginense</name>
    <dbReference type="NCBI Taxonomy" id="651869"/>
    <lineage>
        <taxon>Bacteria</taxon>
        <taxon>Pseudomonadati</taxon>
        <taxon>Bacteroidota</taxon>
        <taxon>Sphingobacteriia</taxon>
        <taxon>Sphingobacteriales</taxon>
        <taxon>Sphingobacteriaceae</taxon>
        <taxon>Pedobacter</taxon>
    </lineage>
</organism>
<evidence type="ECO:0000313" key="2">
    <source>
        <dbReference type="EMBL" id="PWS27704.1"/>
    </source>
</evidence>
<comment type="caution">
    <text evidence="2">The sequence shown here is derived from an EMBL/GenBank/DDBJ whole genome shotgun (WGS) entry which is preliminary data.</text>
</comment>
<protein>
    <submittedName>
        <fullName evidence="2">Restriction endonuclease</fullName>
    </submittedName>
</protein>
<keyword evidence="3" id="KW-1185">Reference proteome</keyword>
<keyword evidence="2" id="KW-0378">Hydrolase</keyword>
<dbReference type="OrthoDB" id="67788at2"/>
<dbReference type="EMBL" id="QGNZ01000002">
    <property type="protein sequence ID" value="PWS27704.1"/>
    <property type="molecule type" value="Genomic_DNA"/>
</dbReference>
<sequence>MSNGDWTREQTIIAFNVYCKIQFKKSSKTNPTIIKYANIIGRSPSALNMKIGNFGRLDPELRKQGITGLRHGAKLEEDVWDEFNNNWDALVYESELLIAKFQNKRIEEILDNNDFEFPIGREKERTIKQRVNQSFFRSTILSAYNLKCCITGLSIPDLLVSSHILPWAKDESNRLNPRNGLCLNTLHDKAFDKGYITIRPDYTVKISSLCKEILGGEAVEELFTKYDNRSISLPDKFLPGREFLDYHYSEIFKK</sequence>
<dbReference type="InterPro" id="IPR003615">
    <property type="entry name" value="HNH_nuc"/>
</dbReference>
<keyword evidence="2" id="KW-0540">Nuclease</keyword>
<reference evidence="2 3" key="1">
    <citation type="submission" date="2018-05" db="EMBL/GenBank/DDBJ databases">
        <title>Pedobacter paludis sp. nov., isolated from wetland soil.</title>
        <authorList>
            <person name="Zhang Y."/>
            <person name="Wang G."/>
        </authorList>
    </citation>
    <scope>NUCLEOTIDE SEQUENCE [LARGE SCALE GENOMIC DNA]</scope>
    <source>
        <strain evidence="2 3">KCTC22721</strain>
    </source>
</reference>
<dbReference type="Pfam" id="PF13391">
    <property type="entry name" value="HNH_2"/>
    <property type="match status" value="1"/>
</dbReference>
<feature type="domain" description="HNH nuclease" evidence="1">
    <location>
        <begin position="148"/>
        <end position="198"/>
    </location>
</feature>